<dbReference type="EMBL" id="OA884535">
    <property type="protein sequence ID" value="CAD7280943.1"/>
    <property type="molecule type" value="Genomic_DNA"/>
</dbReference>
<proteinExistence type="inferred from homology"/>
<dbReference type="Pfam" id="PF03259">
    <property type="entry name" value="Robl_LC7"/>
    <property type="match status" value="1"/>
</dbReference>
<dbReference type="GO" id="GO:0032008">
    <property type="term" value="P:positive regulation of TOR signaling"/>
    <property type="evidence" value="ECO:0007669"/>
    <property type="project" value="InterPro"/>
</dbReference>
<comment type="similarity">
    <text evidence="1">Belongs to the GAMAD family.</text>
</comment>
<dbReference type="AlphaFoldDB" id="A0A7R9BSU6"/>
<evidence type="ECO:0000256" key="2">
    <source>
        <dbReference type="ARBA" id="ARBA00072715"/>
    </source>
</evidence>
<organism evidence="4">
    <name type="scientific">Notodromas monacha</name>
    <dbReference type="NCBI Taxonomy" id="399045"/>
    <lineage>
        <taxon>Eukaryota</taxon>
        <taxon>Metazoa</taxon>
        <taxon>Ecdysozoa</taxon>
        <taxon>Arthropoda</taxon>
        <taxon>Crustacea</taxon>
        <taxon>Oligostraca</taxon>
        <taxon>Ostracoda</taxon>
        <taxon>Podocopa</taxon>
        <taxon>Podocopida</taxon>
        <taxon>Cypridocopina</taxon>
        <taxon>Cypridoidea</taxon>
        <taxon>Cyprididae</taxon>
        <taxon>Notodromas</taxon>
    </lineage>
</organism>
<dbReference type="FunFam" id="3.30.450.30:FF:000004">
    <property type="entry name" value="ragulator complex protein LAMTOR2"/>
    <property type="match status" value="1"/>
</dbReference>
<evidence type="ECO:0000313" key="4">
    <source>
        <dbReference type="EMBL" id="CAD7280943.1"/>
    </source>
</evidence>
<dbReference type="PANTHER" id="PTHR13323">
    <property type="entry name" value="LATE ENDOSOMAL/LYSOSOMAL MP1 INTERACTING PROTEIN"/>
    <property type="match status" value="1"/>
</dbReference>
<dbReference type="GO" id="GO:0005737">
    <property type="term" value="C:cytoplasm"/>
    <property type="evidence" value="ECO:0007669"/>
    <property type="project" value="UniProtKB-ARBA"/>
</dbReference>
<evidence type="ECO:0000256" key="1">
    <source>
        <dbReference type="ARBA" id="ARBA00007191"/>
    </source>
</evidence>
<dbReference type="InterPro" id="IPR037587">
    <property type="entry name" value="LAMTOR2-like"/>
</dbReference>
<protein>
    <recommendedName>
        <fullName evidence="2">Ragulator complex protein LAMTOR2 homolog</fullName>
    </recommendedName>
</protein>
<dbReference type="SUPFAM" id="SSF103196">
    <property type="entry name" value="Roadblock/LC7 domain"/>
    <property type="match status" value="1"/>
</dbReference>
<dbReference type="SMART" id="SM00960">
    <property type="entry name" value="Robl_LC7"/>
    <property type="match status" value="1"/>
</dbReference>
<keyword evidence="5" id="KW-1185">Reference proteome</keyword>
<accession>A0A7R9BSU6</accession>
<reference evidence="4" key="1">
    <citation type="submission" date="2020-11" db="EMBL/GenBank/DDBJ databases">
        <authorList>
            <person name="Tran Van P."/>
        </authorList>
    </citation>
    <scope>NUCLEOTIDE SEQUENCE</scope>
</reference>
<dbReference type="OrthoDB" id="271745at2759"/>
<sequence>MLKPRALVDILNQANTGGVRSSLLLNQDGVLLAFSGAVNREFKDARVKSAIASTVWNAYERTGRAAFNESGLNTLLIENDEGVCVVTKVSSLLLCLFADEGVGFGILKAKAEIIAKYLEEPLQKVSAC</sequence>
<dbReference type="GO" id="GO:0005085">
    <property type="term" value="F:guanyl-nucleotide exchange factor activity"/>
    <property type="evidence" value="ECO:0007669"/>
    <property type="project" value="InterPro"/>
</dbReference>
<dbReference type="Proteomes" id="UP000678499">
    <property type="component" value="Unassembled WGS sequence"/>
</dbReference>
<dbReference type="EMBL" id="CAJPEX010002498">
    <property type="protein sequence ID" value="CAG0921095.1"/>
    <property type="molecule type" value="Genomic_DNA"/>
</dbReference>
<evidence type="ECO:0000259" key="3">
    <source>
        <dbReference type="SMART" id="SM00960"/>
    </source>
</evidence>
<feature type="domain" description="Roadblock/LAMTOR2" evidence="3">
    <location>
        <begin position="7"/>
        <end position="98"/>
    </location>
</feature>
<dbReference type="GO" id="GO:0060090">
    <property type="term" value="F:molecular adaptor activity"/>
    <property type="evidence" value="ECO:0007669"/>
    <property type="project" value="InterPro"/>
</dbReference>
<dbReference type="InterPro" id="IPR004942">
    <property type="entry name" value="Roadblock/LAMTOR2_dom"/>
</dbReference>
<name>A0A7R9BSU6_9CRUS</name>
<evidence type="ECO:0000313" key="5">
    <source>
        <dbReference type="Proteomes" id="UP000678499"/>
    </source>
</evidence>
<gene>
    <name evidence="4" type="ORF">NMOB1V02_LOCUS8599</name>
</gene>
<dbReference type="Gene3D" id="3.30.450.30">
    <property type="entry name" value="Dynein light chain 2a, cytoplasmic"/>
    <property type="match status" value="1"/>
</dbReference>